<dbReference type="EMBL" id="JAAPAO010000361">
    <property type="protein sequence ID" value="KAF4661953.1"/>
    <property type="molecule type" value="Genomic_DNA"/>
</dbReference>
<dbReference type="GO" id="GO:0000774">
    <property type="term" value="F:adenyl-nucleotide exchange factor activity"/>
    <property type="evidence" value="ECO:0007669"/>
    <property type="project" value="InterPro"/>
</dbReference>
<evidence type="ECO:0000313" key="6">
    <source>
        <dbReference type="Proteomes" id="UP000591131"/>
    </source>
</evidence>
<dbReference type="PANTHER" id="PTHR21237:SF23">
    <property type="entry name" value="GRPE PROTEIN HOMOLOG, MITOCHONDRIAL"/>
    <property type="match status" value="1"/>
</dbReference>
<dbReference type="GO" id="GO:0051082">
    <property type="term" value="F:unfolded protein binding"/>
    <property type="evidence" value="ECO:0007669"/>
    <property type="project" value="TreeGrafter"/>
</dbReference>
<dbReference type="InterPro" id="IPR009012">
    <property type="entry name" value="GrpE_head"/>
</dbReference>
<dbReference type="GO" id="GO:0042803">
    <property type="term" value="F:protein homodimerization activity"/>
    <property type="evidence" value="ECO:0007669"/>
    <property type="project" value="InterPro"/>
</dbReference>
<evidence type="ECO:0000256" key="1">
    <source>
        <dbReference type="ARBA" id="ARBA00009054"/>
    </source>
</evidence>
<comment type="caution">
    <text evidence="5">The sequence shown here is derived from an EMBL/GenBank/DDBJ whole genome shotgun (WGS) entry which is preliminary data.</text>
</comment>
<dbReference type="InterPro" id="IPR013805">
    <property type="entry name" value="GrpE_CC"/>
</dbReference>
<dbReference type="Gene3D" id="3.90.20.20">
    <property type="match status" value="1"/>
</dbReference>
<evidence type="ECO:0000256" key="2">
    <source>
        <dbReference type="ARBA" id="ARBA00023186"/>
    </source>
</evidence>
<dbReference type="InterPro" id="IPR000740">
    <property type="entry name" value="GrpE"/>
</dbReference>
<dbReference type="GO" id="GO:0051087">
    <property type="term" value="F:protein-folding chaperone binding"/>
    <property type="evidence" value="ECO:0007669"/>
    <property type="project" value="InterPro"/>
</dbReference>
<dbReference type="PANTHER" id="PTHR21237">
    <property type="entry name" value="GRPE PROTEIN"/>
    <property type="match status" value="1"/>
</dbReference>
<evidence type="ECO:0000256" key="3">
    <source>
        <dbReference type="RuleBase" id="RU004478"/>
    </source>
</evidence>
<dbReference type="Proteomes" id="UP000591131">
    <property type="component" value="Unassembled WGS sequence"/>
</dbReference>
<feature type="compositionally biased region" description="Basic and acidic residues" evidence="4">
    <location>
        <begin position="80"/>
        <end position="92"/>
    </location>
</feature>
<evidence type="ECO:0000313" key="5">
    <source>
        <dbReference type="EMBL" id="KAF4661953.1"/>
    </source>
</evidence>
<dbReference type="AlphaFoldDB" id="A0A7J6LRV7"/>
<feature type="compositionally biased region" description="Basic and acidic residues" evidence="4">
    <location>
        <begin position="48"/>
        <end position="62"/>
    </location>
</feature>
<dbReference type="HAMAP" id="MF_01151">
    <property type="entry name" value="GrpE"/>
    <property type="match status" value="1"/>
</dbReference>
<dbReference type="SUPFAM" id="SSF51064">
    <property type="entry name" value="Head domain of nucleotide exchange factor GrpE"/>
    <property type="match status" value="1"/>
</dbReference>
<dbReference type="SUPFAM" id="SSF58014">
    <property type="entry name" value="Coiled-coil domain of nucleotide exchange factor GrpE"/>
    <property type="match status" value="1"/>
</dbReference>
<feature type="region of interest" description="Disordered" evidence="4">
    <location>
        <begin position="33"/>
        <end position="94"/>
    </location>
</feature>
<dbReference type="CDD" id="cd00446">
    <property type="entry name" value="GrpE"/>
    <property type="match status" value="1"/>
</dbReference>
<accession>A0A7J6LRV7</accession>
<organism evidence="5 6">
    <name type="scientific">Perkinsus chesapeaki</name>
    <name type="common">Clam parasite</name>
    <name type="synonym">Perkinsus andrewsi</name>
    <dbReference type="NCBI Taxonomy" id="330153"/>
    <lineage>
        <taxon>Eukaryota</taxon>
        <taxon>Sar</taxon>
        <taxon>Alveolata</taxon>
        <taxon>Perkinsozoa</taxon>
        <taxon>Perkinsea</taxon>
        <taxon>Perkinsida</taxon>
        <taxon>Perkinsidae</taxon>
        <taxon>Perkinsus</taxon>
    </lineage>
</organism>
<dbReference type="GO" id="GO:0001405">
    <property type="term" value="C:PAM complex, Tim23 associated import motor"/>
    <property type="evidence" value="ECO:0007669"/>
    <property type="project" value="TreeGrafter"/>
</dbReference>
<dbReference type="Gene3D" id="2.30.22.10">
    <property type="entry name" value="Head domain of nucleotide exchange factor GrpE"/>
    <property type="match status" value="1"/>
</dbReference>
<comment type="similarity">
    <text evidence="1 3">Belongs to the GrpE family.</text>
</comment>
<dbReference type="Pfam" id="PF01025">
    <property type="entry name" value="GrpE"/>
    <property type="match status" value="1"/>
</dbReference>
<evidence type="ECO:0000256" key="4">
    <source>
        <dbReference type="SAM" id="MobiDB-lite"/>
    </source>
</evidence>
<name>A0A7J6LRV7_PERCH</name>
<keyword evidence="6" id="KW-1185">Reference proteome</keyword>
<sequence>MSSTALQQVFALARARGVTPCLAAMSQRCFFSQAAGKKAAPQSSANEEATKEPEKAEGDKPAAEPTATDATKTEQAPEAAQKDTKATKKEPEVVSAEDAEKIMLIQQKIAVIDEKTGDIKEKIQSCKQDAAQATKRYHQNMENASKYAITKIAKDMLDVADNIDRAKASITEEDRAQCKDLAAIYDKVNEADTLLQKVFADNGIKKEDPMGQNFDPNKHEALFEFPVADKNTGEVAHVIQPGYKIYDRVRPWETASDIIDVIRFCERPRSESSVTPNSVARLPVAVGLMSSYAPSLLVRGVKKPGGRKKRGADGDDKNLGRLSGVAIAGRPAPTTAIRTVPRYERRTSIGVKGTRPTVKEARVPTAVQRGSRSRKAVPERLLPAEISTDSDSSEDEFYKRYMKRRRPPAVFEKPKAPPKEQQPIVITIKPWDRPTPVVSIYDLLPPKAKQESAGKRFNVKRPAVVVVAAPVVEE</sequence>
<dbReference type="GO" id="GO:0030150">
    <property type="term" value="P:protein import into mitochondrial matrix"/>
    <property type="evidence" value="ECO:0007669"/>
    <property type="project" value="TreeGrafter"/>
</dbReference>
<dbReference type="PRINTS" id="PR00773">
    <property type="entry name" value="GRPEPROTEIN"/>
</dbReference>
<proteinExistence type="inferred from homology"/>
<gene>
    <name evidence="5" type="primary">MGE1</name>
    <name evidence="5" type="ORF">FOL47_006483</name>
</gene>
<dbReference type="GO" id="GO:0006457">
    <property type="term" value="P:protein folding"/>
    <property type="evidence" value="ECO:0007669"/>
    <property type="project" value="InterPro"/>
</dbReference>
<protein>
    <submittedName>
        <fullName evidence="5">Mitochondrial matrix cochaperone</fullName>
    </submittedName>
</protein>
<dbReference type="OrthoDB" id="201635at2759"/>
<keyword evidence="2" id="KW-0143">Chaperone</keyword>
<reference evidence="5 6" key="1">
    <citation type="submission" date="2020-04" db="EMBL/GenBank/DDBJ databases">
        <title>Perkinsus chesapeaki whole genome sequence.</title>
        <authorList>
            <person name="Bogema D.R."/>
        </authorList>
    </citation>
    <scope>NUCLEOTIDE SEQUENCE [LARGE SCALE GENOMIC DNA]</scope>
    <source>
        <strain evidence="5">ATCC PRA-425</strain>
    </source>
</reference>